<evidence type="ECO:0000256" key="3">
    <source>
        <dbReference type="SAM" id="MobiDB-lite"/>
    </source>
</evidence>
<dbReference type="GO" id="GO:0008168">
    <property type="term" value="F:methyltransferase activity"/>
    <property type="evidence" value="ECO:0007669"/>
    <property type="project" value="UniProtKB-KW"/>
</dbReference>
<dbReference type="EMBL" id="GADI01003337">
    <property type="protein sequence ID" value="JAA70471.1"/>
    <property type="molecule type" value="mRNA"/>
</dbReference>
<keyword evidence="5" id="KW-0808">Transferase</keyword>
<dbReference type="GO" id="GO:0032259">
    <property type="term" value="P:methylation"/>
    <property type="evidence" value="ECO:0007669"/>
    <property type="project" value="UniProtKB-KW"/>
</dbReference>
<evidence type="ECO:0000256" key="2">
    <source>
        <dbReference type="PROSITE-ProRule" id="PRU00176"/>
    </source>
</evidence>
<dbReference type="PROSITE" id="PS50102">
    <property type="entry name" value="RRM"/>
    <property type="match status" value="1"/>
</dbReference>
<keyword evidence="1 2" id="KW-0694">RNA-binding</keyword>
<accession>A0A0K8RHC0</accession>
<keyword evidence="5" id="KW-0489">Methyltransferase</keyword>
<dbReference type="InterPro" id="IPR035979">
    <property type="entry name" value="RBD_domain_sf"/>
</dbReference>
<dbReference type="Gene3D" id="3.30.70.330">
    <property type="match status" value="1"/>
</dbReference>
<dbReference type="AlphaFoldDB" id="A0A0K8RHC0"/>
<reference evidence="5" key="1">
    <citation type="submission" date="2012-12" db="EMBL/GenBank/DDBJ databases">
        <title>Identification and characterization of a phenylalanine ammonia-lyase gene family in Isatis indigotica Fort.</title>
        <authorList>
            <person name="Liu Q."/>
            <person name="Chen J."/>
            <person name="Zhou X."/>
            <person name="Di P."/>
            <person name="Xiao Y."/>
            <person name="Xuan H."/>
            <person name="Zhang L."/>
            <person name="Chen W."/>
        </authorList>
    </citation>
    <scope>NUCLEOTIDE SEQUENCE</scope>
    <source>
        <tissue evidence="5">Salivary gland</tissue>
    </source>
</reference>
<sequence length="164" mass="18586">MSTAEGTAGADASDDHDPYSYTKRDEFTSELHKIEIGNLPKMFGHGQLKKLLANKLKLNPHKIKIVGNKFAFVSFRSEEEREKALETVQGFVLRGARCQPRKPTRWQTHLCRSGNWERTNCRCPTRGTVRAALTTGMRFLSETQTKEMVPLEVCDKTVAPRSSF</sequence>
<evidence type="ECO:0000259" key="4">
    <source>
        <dbReference type="PROSITE" id="PS50102"/>
    </source>
</evidence>
<name>A0A0K8RHC0_IXORI</name>
<protein>
    <submittedName>
        <fullName evidence="5">Putative trm2 trna methyltransferase 2 log a</fullName>
    </submittedName>
</protein>
<organism evidence="5">
    <name type="scientific">Ixodes ricinus</name>
    <name type="common">Common tick</name>
    <name type="synonym">Acarus ricinus</name>
    <dbReference type="NCBI Taxonomy" id="34613"/>
    <lineage>
        <taxon>Eukaryota</taxon>
        <taxon>Metazoa</taxon>
        <taxon>Ecdysozoa</taxon>
        <taxon>Arthropoda</taxon>
        <taxon>Chelicerata</taxon>
        <taxon>Arachnida</taxon>
        <taxon>Acari</taxon>
        <taxon>Parasitiformes</taxon>
        <taxon>Ixodida</taxon>
        <taxon>Ixodoidea</taxon>
        <taxon>Ixodidae</taxon>
        <taxon>Ixodinae</taxon>
        <taxon>Ixodes</taxon>
    </lineage>
</organism>
<evidence type="ECO:0000256" key="1">
    <source>
        <dbReference type="ARBA" id="ARBA00022884"/>
    </source>
</evidence>
<evidence type="ECO:0000313" key="5">
    <source>
        <dbReference type="EMBL" id="JAA70471.1"/>
    </source>
</evidence>
<dbReference type="GO" id="GO:0003723">
    <property type="term" value="F:RNA binding"/>
    <property type="evidence" value="ECO:0007669"/>
    <property type="project" value="UniProtKB-UniRule"/>
</dbReference>
<feature type="domain" description="RRM" evidence="4">
    <location>
        <begin position="32"/>
        <end position="95"/>
    </location>
</feature>
<feature type="region of interest" description="Disordered" evidence="3">
    <location>
        <begin position="1"/>
        <end position="21"/>
    </location>
</feature>
<dbReference type="Pfam" id="PF00076">
    <property type="entry name" value="RRM_1"/>
    <property type="match status" value="1"/>
</dbReference>
<dbReference type="SUPFAM" id="SSF54928">
    <property type="entry name" value="RNA-binding domain, RBD"/>
    <property type="match status" value="1"/>
</dbReference>
<dbReference type="InterPro" id="IPR000504">
    <property type="entry name" value="RRM_dom"/>
</dbReference>
<proteinExistence type="evidence at transcript level"/>
<dbReference type="InterPro" id="IPR012677">
    <property type="entry name" value="Nucleotide-bd_a/b_plait_sf"/>
</dbReference>